<evidence type="ECO:0000256" key="3">
    <source>
        <dbReference type="ARBA" id="ARBA00022771"/>
    </source>
</evidence>
<dbReference type="Proteomes" id="UP000193498">
    <property type="component" value="Unassembled WGS sequence"/>
</dbReference>
<dbReference type="GO" id="GO:0031519">
    <property type="term" value="C:PcG protein complex"/>
    <property type="evidence" value="ECO:0007669"/>
    <property type="project" value="TreeGrafter"/>
</dbReference>
<dbReference type="GO" id="GO:0005667">
    <property type="term" value="C:transcription regulator complex"/>
    <property type="evidence" value="ECO:0007669"/>
    <property type="project" value="TreeGrafter"/>
</dbReference>
<dbReference type="SMART" id="SM00355">
    <property type="entry name" value="ZnF_C2H2"/>
    <property type="match status" value="2"/>
</dbReference>
<evidence type="ECO:0000313" key="8">
    <source>
        <dbReference type="Proteomes" id="UP000193498"/>
    </source>
</evidence>
<name>A0A1Y1YEB9_9FUNG</name>
<feature type="domain" description="C2H2-type" evidence="6">
    <location>
        <begin position="127"/>
        <end position="151"/>
    </location>
</feature>
<dbReference type="AlphaFoldDB" id="A0A1Y1YEB9"/>
<protein>
    <recommendedName>
        <fullName evidence="6">C2H2-type domain-containing protein</fullName>
    </recommendedName>
</protein>
<dbReference type="STRING" id="1314790.A0A1Y1YEB9"/>
<dbReference type="GO" id="GO:0000978">
    <property type="term" value="F:RNA polymerase II cis-regulatory region sequence-specific DNA binding"/>
    <property type="evidence" value="ECO:0007669"/>
    <property type="project" value="TreeGrafter"/>
</dbReference>
<dbReference type="InterPro" id="IPR036236">
    <property type="entry name" value="Znf_C2H2_sf"/>
</dbReference>
<dbReference type="PANTHER" id="PTHR14003">
    <property type="entry name" value="TRANSCRIPTIONAL REPRESSOR PROTEIN YY"/>
    <property type="match status" value="1"/>
</dbReference>
<dbReference type="SUPFAM" id="SSF57667">
    <property type="entry name" value="beta-beta-alpha zinc fingers"/>
    <property type="match status" value="1"/>
</dbReference>
<proteinExistence type="predicted"/>
<dbReference type="PROSITE" id="PS50157">
    <property type="entry name" value="ZINC_FINGER_C2H2_2"/>
    <property type="match status" value="2"/>
</dbReference>
<dbReference type="PROSITE" id="PS00028">
    <property type="entry name" value="ZINC_FINGER_C2H2_1"/>
    <property type="match status" value="2"/>
</dbReference>
<feature type="domain" description="C2H2-type" evidence="6">
    <location>
        <begin position="156"/>
        <end position="183"/>
    </location>
</feature>
<keyword evidence="2" id="KW-0677">Repeat</keyword>
<comment type="caution">
    <text evidence="7">The sequence shown here is derived from an EMBL/GenBank/DDBJ whole genome shotgun (WGS) entry which is preliminary data.</text>
</comment>
<evidence type="ECO:0000259" key="6">
    <source>
        <dbReference type="PROSITE" id="PS50157"/>
    </source>
</evidence>
<gene>
    <name evidence="7" type="ORF">K493DRAFT_314558</name>
</gene>
<dbReference type="Gene3D" id="3.30.160.60">
    <property type="entry name" value="Classic Zinc Finger"/>
    <property type="match status" value="2"/>
</dbReference>
<dbReference type="InParanoid" id="A0A1Y1YEB9"/>
<organism evidence="7 8">
    <name type="scientific">Basidiobolus meristosporus CBS 931.73</name>
    <dbReference type="NCBI Taxonomy" id="1314790"/>
    <lineage>
        <taxon>Eukaryota</taxon>
        <taxon>Fungi</taxon>
        <taxon>Fungi incertae sedis</taxon>
        <taxon>Zoopagomycota</taxon>
        <taxon>Entomophthoromycotina</taxon>
        <taxon>Basidiobolomycetes</taxon>
        <taxon>Basidiobolales</taxon>
        <taxon>Basidiobolaceae</taxon>
        <taxon>Basidiobolus</taxon>
    </lineage>
</organism>
<dbReference type="GO" id="GO:0000981">
    <property type="term" value="F:DNA-binding transcription factor activity, RNA polymerase II-specific"/>
    <property type="evidence" value="ECO:0007669"/>
    <property type="project" value="TreeGrafter"/>
</dbReference>
<evidence type="ECO:0000313" key="7">
    <source>
        <dbReference type="EMBL" id="ORX96380.1"/>
    </source>
</evidence>
<sequence>MITLAVPELETILPLTDPSDIQAHGFRTPTLVKRKVILDKYPGSIDSNVNIVETLGMLNKAHTLTQNAPKHKAQPRKWVKRSTIIKTLTGEVSISSWRPDGAPQIERPAAVSKFNTPFPVDDALRPVQCTYPGCNRNFADQSGLTKHSVIHGPKTLRCGLNGCTKCFADRTRLRRHQRGVHGQ</sequence>
<evidence type="ECO:0000256" key="1">
    <source>
        <dbReference type="ARBA" id="ARBA00022723"/>
    </source>
</evidence>
<dbReference type="EMBL" id="MCFE01000156">
    <property type="protein sequence ID" value="ORX96380.1"/>
    <property type="molecule type" value="Genomic_DNA"/>
</dbReference>
<keyword evidence="4" id="KW-0862">Zinc</keyword>
<dbReference type="GO" id="GO:0000785">
    <property type="term" value="C:chromatin"/>
    <property type="evidence" value="ECO:0007669"/>
    <property type="project" value="TreeGrafter"/>
</dbReference>
<dbReference type="GO" id="GO:0008270">
    <property type="term" value="F:zinc ion binding"/>
    <property type="evidence" value="ECO:0007669"/>
    <property type="project" value="UniProtKB-KW"/>
</dbReference>
<evidence type="ECO:0000256" key="4">
    <source>
        <dbReference type="ARBA" id="ARBA00022833"/>
    </source>
</evidence>
<evidence type="ECO:0000256" key="2">
    <source>
        <dbReference type="ARBA" id="ARBA00022737"/>
    </source>
</evidence>
<keyword evidence="1" id="KW-0479">Metal-binding</keyword>
<dbReference type="PANTHER" id="PTHR14003:SF19">
    <property type="entry name" value="YY2 TRANSCRIPTION FACTOR"/>
    <property type="match status" value="1"/>
</dbReference>
<dbReference type="InterPro" id="IPR013087">
    <property type="entry name" value="Znf_C2H2_type"/>
</dbReference>
<accession>A0A1Y1YEB9</accession>
<dbReference type="OrthoDB" id="2687452at2759"/>
<reference evidence="7 8" key="1">
    <citation type="submission" date="2016-07" db="EMBL/GenBank/DDBJ databases">
        <title>Pervasive Adenine N6-methylation of Active Genes in Fungi.</title>
        <authorList>
            <consortium name="DOE Joint Genome Institute"/>
            <person name="Mondo S.J."/>
            <person name="Dannebaum R.O."/>
            <person name="Kuo R.C."/>
            <person name="Labutti K."/>
            <person name="Haridas S."/>
            <person name="Kuo A."/>
            <person name="Salamov A."/>
            <person name="Ahrendt S.R."/>
            <person name="Lipzen A."/>
            <person name="Sullivan W."/>
            <person name="Andreopoulos W.B."/>
            <person name="Clum A."/>
            <person name="Lindquist E."/>
            <person name="Daum C."/>
            <person name="Ramamoorthy G.K."/>
            <person name="Gryganskyi A."/>
            <person name="Culley D."/>
            <person name="Magnuson J.K."/>
            <person name="James T.Y."/>
            <person name="O'Malley M.A."/>
            <person name="Stajich J.E."/>
            <person name="Spatafora J.W."/>
            <person name="Visel A."/>
            <person name="Grigoriev I.V."/>
        </authorList>
    </citation>
    <scope>NUCLEOTIDE SEQUENCE [LARGE SCALE GENOMIC DNA]</scope>
    <source>
        <strain evidence="7 8">CBS 931.73</strain>
    </source>
</reference>
<keyword evidence="3 5" id="KW-0863">Zinc-finger</keyword>
<dbReference type="Pfam" id="PF00096">
    <property type="entry name" value="zf-C2H2"/>
    <property type="match status" value="2"/>
</dbReference>
<keyword evidence="8" id="KW-1185">Reference proteome</keyword>
<evidence type="ECO:0000256" key="5">
    <source>
        <dbReference type="PROSITE-ProRule" id="PRU00042"/>
    </source>
</evidence>